<comment type="caution">
    <text evidence="3">The sequence shown here is derived from an EMBL/GenBank/DDBJ whole genome shotgun (WGS) entry which is preliminary data.</text>
</comment>
<dbReference type="SUPFAM" id="SSF54427">
    <property type="entry name" value="NTF2-like"/>
    <property type="match status" value="1"/>
</dbReference>
<proteinExistence type="predicted"/>
<dbReference type="AlphaFoldDB" id="A0A3D8VIX1"/>
<keyword evidence="4" id="KW-1185">Reference proteome</keyword>
<evidence type="ECO:0000313" key="4">
    <source>
        <dbReference type="Proteomes" id="UP000256829"/>
    </source>
</evidence>
<name>A0A3D8VIX1_9GAMM</name>
<dbReference type="Gene3D" id="3.10.450.50">
    <property type="match status" value="1"/>
</dbReference>
<feature type="domain" description="DUF4440" evidence="2">
    <location>
        <begin position="26"/>
        <end position="132"/>
    </location>
</feature>
<dbReference type="PROSITE" id="PS00430">
    <property type="entry name" value="TONB_DEPENDENT_REC_1"/>
    <property type="match status" value="1"/>
</dbReference>
<dbReference type="InterPro" id="IPR010916">
    <property type="entry name" value="TonB_box_CS"/>
</dbReference>
<dbReference type="Proteomes" id="UP000256829">
    <property type="component" value="Unassembled WGS sequence"/>
</dbReference>
<organism evidence="3 4">
    <name type="scientific">Lysobacter soli</name>
    <dbReference type="NCBI Taxonomy" id="453783"/>
    <lineage>
        <taxon>Bacteria</taxon>
        <taxon>Pseudomonadati</taxon>
        <taxon>Pseudomonadota</taxon>
        <taxon>Gammaproteobacteria</taxon>
        <taxon>Lysobacterales</taxon>
        <taxon>Lysobacteraceae</taxon>
        <taxon>Lysobacter</taxon>
    </lineage>
</organism>
<feature type="signal peptide" evidence="1">
    <location>
        <begin position="1"/>
        <end position="19"/>
    </location>
</feature>
<dbReference type="InterPro" id="IPR032710">
    <property type="entry name" value="NTF2-like_dom_sf"/>
</dbReference>
<dbReference type="RefSeq" id="WP_115840541.1">
    <property type="nucleotide sequence ID" value="NZ_CP183976.1"/>
</dbReference>
<feature type="chain" id="PRO_5017686347" evidence="1">
    <location>
        <begin position="20"/>
        <end position="144"/>
    </location>
</feature>
<protein>
    <submittedName>
        <fullName evidence="3">Nuclear transport factor 2 family protein</fullName>
    </submittedName>
</protein>
<accession>A0A3D8VIX1</accession>
<keyword evidence="1" id="KW-0732">Signal</keyword>
<dbReference type="EMBL" id="QTJR01000001">
    <property type="protein sequence ID" value="RDY69322.1"/>
    <property type="molecule type" value="Genomic_DNA"/>
</dbReference>
<reference evidence="3 4" key="1">
    <citation type="submission" date="2018-08" db="EMBL/GenBank/DDBJ databases">
        <title>Lysobacter soli KCTC 22011, whole genome shotgun sequence.</title>
        <authorList>
            <person name="Zhang X."/>
            <person name="Feng G."/>
            <person name="Zhu H."/>
        </authorList>
    </citation>
    <scope>NUCLEOTIDE SEQUENCE [LARGE SCALE GENOMIC DNA]</scope>
    <source>
        <strain evidence="3 4">KCTC 22011</strain>
    </source>
</reference>
<dbReference type="InterPro" id="IPR027843">
    <property type="entry name" value="DUF4440"/>
</dbReference>
<dbReference type="Pfam" id="PF14534">
    <property type="entry name" value="DUF4440"/>
    <property type="match status" value="1"/>
</dbReference>
<evidence type="ECO:0000259" key="2">
    <source>
        <dbReference type="Pfam" id="PF14534"/>
    </source>
</evidence>
<evidence type="ECO:0000256" key="1">
    <source>
        <dbReference type="SAM" id="SignalP"/>
    </source>
</evidence>
<sequence>MIRTILLTLLLLVSSPTFASESETELLAMDATWNELRMKPDVAGLDRILADDWMLTHSDGRVQYKADYLDELRTSARRNSGIGNEDVRARRYGDTVVVTGTSVQSGVSNGVPWNGRFRFTRVWVQRDGAWKMIASHSSRIAEAK</sequence>
<gene>
    <name evidence="3" type="ORF">DX912_00670</name>
</gene>
<evidence type="ECO:0000313" key="3">
    <source>
        <dbReference type="EMBL" id="RDY69322.1"/>
    </source>
</evidence>